<comment type="catalytic activity">
    <reaction evidence="1 6">
        <text>[protein]-peptidylproline (omega=180) = [protein]-peptidylproline (omega=0)</text>
        <dbReference type="Rhea" id="RHEA:16237"/>
        <dbReference type="Rhea" id="RHEA-COMP:10747"/>
        <dbReference type="Rhea" id="RHEA-COMP:10748"/>
        <dbReference type="ChEBI" id="CHEBI:83833"/>
        <dbReference type="ChEBI" id="CHEBI:83834"/>
        <dbReference type="EC" id="5.2.1.8"/>
    </reaction>
</comment>
<dbReference type="InterPro" id="IPR002130">
    <property type="entry name" value="Cyclophilin-type_PPIase_dom"/>
</dbReference>
<protein>
    <recommendedName>
        <fullName evidence="6">Peptidyl-prolyl cis-trans isomerase</fullName>
        <shortName evidence="6">PPIase</shortName>
        <ecNumber evidence="6">5.2.1.8</ecNumber>
    </recommendedName>
</protein>
<evidence type="ECO:0000256" key="5">
    <source>
        <dbReference type="ARBA" id="ARBA00038512"/>
    </source>
</evidence>
<dbReference type="InterPro" id="IPR020892">
    <property type="entry name" value="Cyclophilin-type_PPIase_CS"/>
</dbReference>
<dbReference type="EC" id="5.2.1.8" evidence="6"/>
<reference evidence="8 9" key="1">
    <citation type="submission" date="2015-07" db="EMBL/GenBank/DDBJ databases">
        <title>Comparative genomics of the Sigatoka disease complex on banana suggests a link between parallel evolutionary changes in Pseudocercospora fijiensis and Pseudocercospora eumusae and increased virulence on the banana host.</title>
        <authorList>
            <person name="Chang T.-C."/>
            <person name="Salvucci A."/>
            <person name="Crous P.W."/>
            <person name="Stergiopoulos I."/>
        </authorList>
    </citation>
    <scope>NUCLEOTIDE SEQUENCE [LARGE SCALE GENOMIC DNA]</scope>
    <source>
        <strain evidence="8 9">CBS 116634</strain>
    </source>
</reference>
<dbReference type="AlphaFoldDB" id="A0A139H594"/>
<dbReference type="Proteomes" id="UP000073492">
    <property type="component" value="Unassembled WGS sequence"/>
</dbReference>
<dbReference type="GO" id="GO:0016018">
    <property type="term" value="F:cyclosporin A binding"/>
    <property type="evidence" value="ECO:0007669"/>
    <property type="project" value="TreeGrafter"/>
</dbReference>
<dbReference type="FunFam" id="2.40.100.10:FF:000035">
    <property type="entry name" value="Peptidyl-prolyl cis-trans isomerase"/>
    <property type="match status" value="1"/>
</dbReference>
<evidence type="ECO:0000256" key="3">
    <source>
        <dbReference type="ARBA" id="ARBA00023110"/>
    </source>
</evidence>
<comment type="similarity">
    <text evidence="5">Belongs to the cyclophilin-type PPIase family. PPIase H subfamily.</text>
</comment>
<evidence type="ECO:0000313" key="8">
    <source>
        <dbReference type="EMBL" id="KXS97539.1"/>
    </source>
</evidence>
<dbReference type="PRINTS" id="PR00153">
    <property type="entry name" value="CSAPPISMRASE"/>
</dbReference>
<evidence type="ECO:0000256" key="6">
    <source>
        <dbReference type="RuleBase" id="RU363019"/>
    </source>
</evidence>
<evidence type="ECO:0000313" key="9">
    <source>
        <dbReference type="Proteomes" id="UP000073492"/>
    </source>
</evidence>
<keyword evidence="4 6" id="KW-0413">Isomerase</keyword>
<dbReference type="GO" id="GO:0005737">
    <property type="term" value="C:cytoplasm"/>
    <property type="evidence" value="ECO:0007669"/>
    <property type="project" value="TreeGrafter"/>
</dbReference>
<keyword evidence="9" id="KW-1185">Reference proteome</keyword>
<proteinExistence type="inferred from homology"/>
<dbReference type="SUPFAM" id="SSF50891">
    <property type="entry name" value="Cyclophilin-like"/>
    <property type="match status" value="1"/>
</dbReference>
<keyword evidence="3 6" id="KW-0697">Rotamase</keyword>
<evidence type="ECO:0000259" key="7">
    <source>
        <dbReference type="PROSITE" id="PS50072"/>
    </source>
</evidence>
<gene>
    <name evidence="8" type="ORF">AC579_567</name>
</gene>
<dbReference type="OrthoDB" id="2279155at2759"/>
<accession>A0A139H594</accession>
<dbReference type="EMBL" id="LFZO01000777">
    <property type="protein sequence ID" value="KXS97539.1"/>
    <property type="molecule type" value="Genomic_DNA"/>
</dbReference>
<evidence type="ECO:0000256" key="2">
    <source>
        <dbReference type="ARBA" id="ARBA00002388"/>
    </source>
</evidence>
<dbReference type="InterPro" id="IPR029000">
    <property type="entry name" value="Cyclophilin-like_dom_sf"/>
</dbReference>
<organism evidence="8 9">
    <name type="scientific">Pseudocercospora musae</name>
    <dbReference type="NCBI Taxonomy" id="113226"/>
    <lineage>
        <taxon>Eukaryota</taxon>
        <taxon>Fungi</taxon>
        <taxon>Dikarya</taxon>
        <taxon>Ascomycota</taxon>
        <taxon>Pezizomycotina</taxon>
        <taxon>Dothideomycetes</taxon>
        <taxon>Dothideomycetidae</taxon>
        <taxon>Mycosphaerellales</taxon>
        <taxon>Mycosphaerellaceae</taxon>
        <taxon>Pseudocercospora</taxon>
    </lineage>
</organism>
<name>A0A139H594_9PEZI</name>
<dbReference type="PROSITE" id="PS00170">
    <property type="entry name" value="CSA_PPIASE_1"/>
    <property type="match status" value="1"/>
</dbReference>
<dbReference type="PANTHER" id="PTHR11071:SF561">
    <property type="entry name" value="PEPTIDYL-PROLYL CIS-TRANS ISOMERASE D-RELATED"/>
    <property type="match status" value="1"/>
</dbReference>
<dbReference type="GO" id="GO:0006457">
    <property type="term" value="P:protein folding"/>
    <property type="evidence" value="ECO:0007669"/>
    <property type="project" value="InterPro"/>
</dbReference>
<feature type="domain" description="PPIase cyclophilin-type" evidence="7">
    <location>
        <begin position="51"/>
        <end position="215"/>
    </location>
</feature>
<evidence type="ECO:0000256" key="1">
    <source>
        <dbReference type="ARBA" id="ARBA00000971"/>
    </source>
</evidence>
<dbReference type="STRING" id="113226.A0A139H594"/>
<dbReference type="Pfam" id="PF00160">
    <property type="entry name" value="Pro_isomerase"/>
    <property type="match status" value="1"/>
</dbReference>
<dbReference type="CDD" id="cd01926">
    <property type="entry name" value="cyclophilin_ABH_like"/>
    <property type="match status" value="1"/>
</dbReference>
<comment type="function">
    <text evidence="2 6">PPIases accelerate the folding of proteins. It catalyzes the cis-trans isomerization of proline imidic peptide bonds in oligopeptides.</text>
</comment>
<dbReference type="Gene3D" id="2.40.100.10">
    <property type="entry name" value="Cyclophilin-like"/>
    <property type="match status" value="1"/>
</dbReference>
<comment type="caution">
    <text evidence="8">The sequence shown here is derived from an EMBL/GenBank/DDBJ whole genome shotgun (WGS) entry which is preliminary data.</text>
</comment>
<dbReference type="PROSITE" id="PS50072">
    <property type="entry name" value="CSA_PPIASE_2"/>
    <property type="match status" value="1"/>
</dbReference>
<dbReference type="GO" id="GO:0003755">
    <property type="term" value="F:peptidyl-prolyl cis-trans isomerase activity"/>
    <property type="evidence" value="ECO:0007669"/>
    <property type="project" value="UniProtKB-UniRule"/>
</dbReference>
<sequence length="216" mass="23598">MRLAHLSTAPHFPARKYLNVQLSNMPSYPTATSAQKTPPTMAAPSGNPVVFFDITLGGEPLGRIKMELFADITPRTAENFRQFCTGETKNHLGKPLGYKGSKFHRVIKDFMLQGGDFLNGDGTGSASIYGTSSFADENFELRHDREGLLSMANSGPNTNGCQFFITTVPTPHLNGKHVVFGKVVDGLDVVKKIENVRTRPGDRPQQDVVIAQCGEM</sequence>
<dbReference type="PANTHER" id="PTHR11071">
    <property type="entry name" value="PEPTIDYL-PROLYL CIS-TRANS ISOMERASE"/>
    <property type="match status" value="1"/>
</dbReference>
<evidence type="ECO:0000256" key="4">
    <source>
        <dbReference type="ARBA" id="ARBA00023235"/>
    </source>
</evidence>